<dbReference type="InterPro" id="IPR023210">
    <property type="entry name" value="NADP_OxRdtase_dom"/>
</dbReference>
<proteinExistence type="predicted"/>
<dbReference type="PIRSF" id="PIRSF000097">
    <property type="entry name" value="AKR"/>
    <property type="match status" value="1"/>
</dbReference>
<feature type="active site" description="Proton donor" evidence="1">
    <location>
        <position position="60"/>
    </location>
</feature>
<comment type="caution">
    <text evidence="5">The sequence shown here is derived from an EMBL/GenBank/DDBJ whole genome shotgun (WGS) entry which is preliminary data.</text>
</comment>
<dbReference type="EMBL" id="JAHRHJ020003813">
    <property type="protein sequence ID" value="KAH9289797.1"/>
    <property type="molecule type" value="Genomic_DNA"/>
</dbReference>
<dbReference type="InterPro" id="IPR036812">
    <property type="entry name" value="NAD(P)_OxRdtase_dom_sf"/>
</dbReference>
<dbReference type="PRINTS" id="PR00069">
    <property type="entry name" value="ALDKETRDTASE"/>
</dbReference>
<dbReference type="Proteomes" id="UP000824469">
    <property type="component" value="Unassembled WGS sequence"/>
</dbReference>
<organism evidence="5 6">
    <name type="scientific">Taxus chinensis</name>
    <name type="common">Chinese yew</name>
    <name type="synonym">Taxus wallichiana var. chinensis</name>
    <dbReference type="NCBI Taxonomy" id="29808"/>
    <lineage>
        <taxon>Eukaryota</taxon>
        <taxon>Viridiplantae</taxon>
        <taxon>Streptophyta</taxon>
        <taxon>Embryophyta</taxon>
        <taxon>Tracheophyta</taxon>
        <taxon>Spermatophyta</taxon>
        <taxon>Pinopsida</taxon>
        <taxon>Pinidae</taxon>
        <taxon>Conifers II</taxon>
        <taxon>Cupressales</taxon>
        <taxon>Taxaceae</taxon>
        <taxon>Taxus</taxon>
    </lineage>
</organism>
<accession>A0AA38F683</accession>
<evidence type="ECO:0000313" key="5">
    <source>
        <dbReference type="EMBL" id="KAH9289797.1"/>
    </source>
</evidence>
<dbReference type="InterPro" id="IPR018170">
    <property type="entry name" value="Aldo/ket_reductase_CS"/>
</dbReference>
<dbReference type="PANTHER" id="PTHR11732">
    <property type="entry name" value="ALDO/KETO REDUCTASE"/>
    <property type="match status" value="1"/>
</dbReference>
<evidence type="ECO:0000313" key="6">
    <source>
        <dbReference type="Proteomes" id="UP000824469"/>
    </source>
</evidence>
<protein>
    <recommendedName>
        <fullName evidence="4">NADP-dependent oxidoreductase domain-containing protein</fullName>
    </recommendedName>
</protein>
<feature type="non-terminal residue" evidence="5">
    <location>
        <position position="250"/>
    </location>
</feature>
<name>A0AA38F683_TAXCH</name>
<dbReference type="OMA" id="GPANDIF"/>
<dbReference type="PROSITE" id="PS00798">
    <property type="entry name" value="ALDOKETO_REDUCTASE_1"/>
    <property type="match status" value="1"/>
</dbReference>
<evidence type="ECO:0000256" key="2">
    <source>
        <dbReference type="PIRSR" id="PIRSR000097-2"/>
    </source>
</evidence>
<feature type="domain" description="NADP-dependent oxidoreductase" evidence="4">
    <location>
        <begin position="37"/>
        <end position="222"/>
    </location>
</feature>
<dbReference type="PROSITE" id="PS00062">
    <property type="entry name" value="ALDOKETO_REDUCTASE_2"/>
    <property type="match status" value="1"/>
</dbReference>
<dbReference type="Gene3D" id="3.20.20.100">
    <property type="entry name" value="NADP-dependent oxidoreductase domain"/>
    <property type="match status" value="1"/>
</dbReference>
<evidence type="ECO:0000256" key="3">
    <source>
        <dbReference type="PIRSR" id="PIRSR000097-3"/>
    </source>
</evidence>
<evidence type="ECO:0000259" key="4">
    <source>
        <dbReference type="Pfam" id="PF00248"/>
    </source>
</evidence>
<dbReference type="GO" id="GO:0016491">
    <property type="term" value="F:oxidoreductase activity"/>
    <property type="evidence" value="ECO:0007669"/>
    <property type="project" value="InterPro"/>
</dbReference>
<feature type="binding site" evidence="2">
    <location>
        <position position="122"/>
    </location>
    <ligand>
        <name>substrate</name>
    </ligand>
</feature>
<keyword evidence="6" id="KW-1185">Reference proteome</keyword>
<feature type="site" description="Lowers pKa of active site Tyr" evidence="3">
    <location>
        <position position="89"/>
    </location>
</feature>
<dbReference type="AlphaFoldDB" id="A0AA38F683"/>
<reference evidence="5 6" key="1">
    <citation type="journal article" date="2021" name="Nat. Plants">
        <title>The Taxus genome provides insights into paclitaxel biosynthesis.</title>
        <authorList>
            <person name="Xiong X."/>
            <person name="Gou J."/>
            <person name="Liao Q."/>
            <person name="Li Y."/>
            <person name="Zhou Q."/>
            <person name="Bi G."/>
            <person name="Li C."/>
            <person name="Du R."/>
            <person name="Wang X."/>
            <person name="Sun T."/>
            <person name="Guo L."/>
            <person name="Liang H."/>
            <person name="Lu P."/>
            <person name="Wu Y."/>
            <person name="Zhang Z."/>
            <person name="Ro D.K."/>
            <person name="Shang Y."/>
            <person name="Huang S."/>
            <person name="Yan J."/>
        </authorList>
    </citation>
    <scope>NUCLEOTIDE SEQUENCE [LARGE SCALE GENOMIC DNA]</scope>
    <source>
        <strain evidence="5">Ta-2019</strain>
    </source>
</reference>
<evidence type="ECO:0000256" key="1">
    <source>
        <dbReference type="PIRSR" id="PIRSR000097-1"/>
    </source>
</evidence>
<sequence>MAEIVTVKLNNGAKMPVVGFGLAADETMIANGAAPVDHFKASVLEAIKVGYRAFDTASFYFTEGVLGDSLKEAFELGLVSRHEVFVTSKLWCTECYPEDVIPALKKSLEALKLEYLDLYLIHLAVALKKGVTYASITPDDTVAMDIQGVWKAMEECVELGLTRAIGVSNFSCKKIEDLLAFSKIPPAVNQVEMHPVWQKKKLREYCNSVNVHVSAWSPLGGPGSSWGSTHTLDNPIINDIATKHAKTPAQ</sequence>
<dbReference type="InterPro" id="IPR020471">
    <property type="entry name" value="AKR"/>
</dbReference>
<dbReference type="Pfam" id="PF00248">
    <property type="entry name" value="Aldo_ket_red"/>
    <property type="match status" value="1"/>
</dbReference>
<gene>
    <name evidence="5" type="ORF">KI387_033914</name>
</gene>
<dbReference type="SUPFAM" id="SSF51430">
    <property type="entry name" value="NAD(P)-linked oxidoreductase"/>
    <property type="match status" value="1"/>
</dbReference>